<dbReference type="Proteomes" id="UP000691718">
    <property type="component" value="Unassembled WGS sequence"/>
</dbReference>
<sequence>MALFPAYVSNDTKETYVEDEPVRWEANSQVISESNNAMEAQLLASDTEDENDKCMQTESKPVVNNDDFYVDCKMDRGNLRVSTLYYPGRPQYECRARTLGGGGRASGRAPRRYFRRRASEPPPAAGSEAAAERAAAFRRLLHDAPHDIALWERYIDFQERFGAERAAAEACGEAARRTGARRLRARLYAALRRDLPARQYIERLRNDLAEEFEAAWKCLSCNNVTRRERSNLLMRSTQIPLDDNMNMSYEIESQAPISSYKPCTPTTPAASVRDCVALETGATFHTFTQELHKTLEEWRSDMNNTLTVFKENIKSTLHDWRDEMEASITKLNDDLKFALNGIREDICTLPAEHECLKHQTTGISHDDSELKAFTQFLSAEQDDLKKNGMT</sequence>
<name>A0A8S3Y453_PARAO</name>
<dbReference type="AlphaFoldDB" id="A0A8S3Y453"/>
<accession>A0A8S3Y453</accession>
<keyword evidence="2" id="KW-1185">Reference proteome</keyword>
<evidence type="ECO:0000313" key="1">
    <source>
        <dbReference type="EMBL" id="CAG5054733.1"/>
    </source>
</evidence>
<evidence type="ECO:0000313" key="2">
    <source>
        <dbReference type="Proteomes" id="UP000691718"/>
    </source>
</evidence>
<dbReference type="EMBL" id="CAJQZP010001568">
    <property type="protein sequence ID" value="CAG5054733.1"/>
    <property type="molecule type" value="Genomic_DNA"/>
</dbReference>
<protein>
    <submittedName>
        <fullName evidence="1">(apollo) hypothetical protein</fullName>
    </submittedName>
</protein>
<gene>
    <name evidence="1" type="ORF">PAPOLLO_LOCUS26065</name>
</gene>
<reference evidence="1" key="1">
    <citation type="submission" date="2021-04" db="EMBL/GenBank/DDBJ databases">
        <authorList>
            <person name="Tunstrom K."/>
        </authorList>
    </citation>
    <scope>NUCLEOTIDE SEQUENCE</scope>
</reference>
<dbReference type="OrthoDB" id="7493900at2759"/>
<comment type="caution">
    <text evidence="1">The sequence shown here is derived from an EMBL/GenBank/DDBJ whole genome shotgun (WGS) entry which is preliminary data.</text>
</comment>
<organism evidence="1 2">
    <name type="scientific">Parnassius apollo</name>
    <name type="common">Apollo butterfly</name>
    <name type="synonym">Papilio apollo</name>
    <dbReference type="NCBI Taxonomy" id="110799"/>
    <lineage>
        <taxon>Eukaryota</taxon>
        <taxon>Metazoa</taxon>
        <taxon>Ecdysozoa</taxon>
        <taxon>Arthropoda</taxon>
        <taxon>Hexapoda</taxon>
        <taxon>Insecta</taxon>
        <taxon>Pterygota</taxon>
        <taxon>Neoptera</taxon>
        <taxon>Endopterygota</taxon>
        <taxon>Lepidoptera</taxon>
        <taxon>Glossata</taxon>
        <taxon>Ditrysia</taxon>
        <taxon>Papilionoidea</taxon>
        <taxon>Papilionidae</taxon>
        <taxon>Parnassiinae</taxon>
        <taxon>Parnassini</taxon>
        <taxon>Parnassius</taxon>
        <taxon>Parnassius</taxon>
    </lineage>
</organism>
<proteinExistence type="predicted"/>